<protein>
    <submittedName>
        <fullName evidence="1">RCG44853</fullName>
    </submittedName>
</protein>
<evidence type="ECO:0000313" key="1">
    <source>
        <dbReference type="EMBL" id="EDM10141.1"/>
    </source>
</evidence>
<dbReference type="PROSITE" id="PS51257">
    <property type="entry name" value="PROKAR_LIPOPROTEIN"/>
    <property type="match status" value="1"/>
</dbReference>
<reference evidence="2" key="1">
    <citation type="submission" date="2005-09" db="EMBL/GenBank/DDBJ databases">
        <authorList>
            <person name="Mural R.J."/>
            <person name="Li P.W."/>
            <person name="Adams M.D."/>
            <person name="Amanatides P.G."/>
            <person name="Baden-Tillson H."/>
            <person name="Barnstead M."/>
            <person name="Chin S.H."/>
            <person name="Dew I."/>
            <person name="Evans C.A."/>
            <person name="Ferriera S."/>
            <person name="Flanigan M."/>
            <person name="Fosler C."/>
            <person name="Glodek A."/>
            <person name="Gu Z."/>
            <person name="Holt R.A."/>
            <person name="Jennings D."/>
            <person name="Kraft C.L."/>
            <person name="Lu F."/>
            <person name="Nguyen T."/>
            <person name="Nusskern D.R."/>
            <person name="Pfannkoch C.M."/>
            <person name="Sitter C."/>
            <person name="Sutton G.G."/>
            <person name="Venter J.C."/>
            <person name="Wang Z."/>
            <person name="Woodage T."/>
            <person name="Zheng X.H."/>
            <person name="Zhong F."/>
        </authorList>
    </citation>
    <scope>NUCLEOTIDE SEQUENCE [LARGE SCALE GENOMIC DNA]</scope>
    <source>
        <strain>BN</strain>
        <strain evidence="2">Sprague-Dawley</strain>
    </source>
</reference>
<gene>
    <name evidence="1" type="ORF">rCG_44853</name>
</gene>
<accession>A6I533</accession>
<name>A6I533_RAT</name>
<dbReference type="AlphaFoldDB" id="A6I533"/>
<dbReference type="Proteomes" id="UP000234681">
    <property type="component" value="Chromosome 2"/>
</dbReference>
<evidence type="ECO:0000313" key="2">
    <source>
        <dbReference type="Proteomes" id="UP000234681"/>
    </source>
</evidence>
<proteinExistence type="predicted"/>
<organism evidence="1 2">
    <name type="scientific">Rattus norvegicus</name>
    <name type="common">Rat</name>
    <dbReference type="NCBI Taxonomy" id="10116"/>
    <lineage>
        <taxon>Eukaryota</taxon>
        <taxon>Metazoa</taxon>
        <taxon>Chordata</taxon>
        <taxon>Craniata</taxon>
        <taxon>Vertebrata</taxon>
        <taxon>Euteleostomi</taxon>
        <taxon>Mammalia</taxon>
        <taxon>Eutheria</taxon>
        <taxon>Euarchontoglires</taxon>
        <taxon>Glires</taxon>
        <taxon>Rodentia</taxon>
        <taxon>Myomorpha</taxon>
        <taxon>Muroidea</taxon>
        <taxon>Muridae</taxon>
        <taxon>Murinae</taxon>
        <taxon>Rattus</taxon>
    </lineage>
</organism>
<dbReference type="EMBL" id="CH473955">
    <property type="protein sequence ID" value="EDM10141.1"/>
    <property type="molecule type" value="Genomic_DNA"/>
</dbReference>
<sequence>MSLRSLCIVASQGCTLSAGWVGGCFVNCNLKPVSKAVILQPQISKHKPYIIYSYIHTLNIYIHKYIHTFVYS</sequence>